<dbReference type="InterPro" id="IPR011009">
    <property type="entry name" value="Kinase-like_dom_sf"/>
</dbReference>
<dbReference type="Gene3D" id="1.10.510.10">
    <property type="entry name" value="Transferase(Phosphotransferase) domain 1"/>
    <property type="match status" value="1"/>
</dbReference>
<accession>A0A6C0Y3N8</accession>
<dbReference type="GO" id="GO:0005737">
    <property type="term" value="C:cytoplasm"/>
    <property type="evidence" value="ECO:0007669"/>
    <property type="project" value="TreeGrafter"/>
</dbReference>
<dbReference type="InterPro" id="IPR000719">
    <property type="entry name" value="Prot_kinase_dom"/>
</dbReference>
<dbReference type="SMART" id="SM00220">
    <property type="entry name" value="S_TKc"/>
    <property type="match status" value="1"/>
</dbReference>
<dbReference type="SUPFAM" id="SSF56112">
    <property type="entry name" value="Protein kinase-like (PK-like)"/>
    <property type="match status" value="1"/>
</dbReference>
<protein>
    <submittedName>
        <fullName evidence="2">Protein kinase</fullName>
    </submittedName>
</protein>
<feature type="domain" description="Protein kinase" evidence="1">
    <location>
        <begin position="1"/>
        <end position="278"/>
    </location>
</feature>
<evidence type="ECO:0000259" key="1">
    <source>
        <dbReference type="PROSITE" id="PS50011"/>
    </source>
</evidence>
<dbReference type="Pfam" id="PF00069">
    <property type="entry name" value="Pkinase"/>
    <property type="match status" value="1"/>
</dbReference>
<name>A0A6C0Y3N8_9GAMM</name>
<dbReference type="EMBL" id="CP044455">
    <property type="protein sequence ID" value="QIC70512.1"/>
    <property type="molecule type" value="Genomic_DNA"/>
</dbReference>
<keyword evidence="2" id="KW-0418">Kinase</keyword>
<dbReference type="PANTHER" id="PTHR24361">
    <property type="entry name" value="MITOGEN-ACTIVATED KINASE KINASE KINASE"/>
    <property type="match status" value="1"/>
</dbReference>
<dbReference type="Proteomes" id="UP000503440">
    <property type="component" value="Chromosome"/>
</dbReference>
<evidence type="ECO:0000313" key="2">
    <source>
        <dbReference type="EMBL" id="QIC70512.1"/>
    </source>
</evidence>
<proteinExistence type="predicted"/>
<dbReference type="PROSITE" id="PS50011">
    <property type="entry name" value="PROTEIN_KINASE_DOM"/>
    <property type="match status" value="1"/>
</dbReference>
<sequence length="278" mass="32350">MNTPNPNLLPFSPAELEHYCFELKTKPQSFKMGRRLFQFQQGQSVYWLKAQQRDAHPQLSAGFCRELDFYRQFQQADAPDFLLPFYCSQNTEMLCIQQETFQDYLIVPDAPAFFTLAPSQFSPSQIQTRLLQVLDSLEQLTRLGYLHADLKAEHWREWAGQVKLIDFEQLQAIDDPLMSNMTATPRYMAPELFHGEAKTLASDLYALGIIVYEWLTQRRLQAKSYQDWAYLHCQQLKIELPAAYLGFQDLLEAMLNKQKSQREVSFLALKTLLSTENA</sequence>
<organism evidence="2 3">
    <name type="scientific">Acinetobacter indicus</name>
    <dbReference type="NCBI Taxonomy" id="756892"/>
    <lineage>
        <taxon>Bacteria</taxon>
        <taxon>Pseudomonadati</taxon>
        <taxon>Pseudomonadota</taxon>
        <taxon>Gammaproteobacteria</taxon>
        <taxon>Moraxellales</taxon>
        <taxon>Moraxellaceae</taxon>
        <taxon>Acinetobacter</taxon>
    </lineage>
</organism>
<reference evidence="2 3" key="1">
    <citation type="submission" date="2019-09" db="EMBL/GenBank/DDBJ databases">
        <title>Non-baumannii Acinetobacter spp. carrying blaNDM-1 isolated in China.</title>
        <authorList>
            <person name="Cui C."/>
            <person name="Chen C."/>
            <person name="Sun J."/>
            <person name="Liu Y."/>
        </authorList>
    </citation>
    <scope>NUCLEOTIDE SEQUENCE [LARGE SCALE GENOMIC DNA]</scope>
    <source>
        <strain evidence="2 3">B18</strain>
    </source>
</reference>
<dbReference type="RefSeq" id="WP_163145923.1">
    <property type="nucleotide sequence ID" value="NZ_CP044455.1"/>
</dbReference>
<gene>
    <name evidence="2" type="ORF">FSC09_08845</name>
</gene>
<dbReference type="GO" id="GO:0005524">
    <property type="term" value="F:ATP binding"/>
    <property type="evidence" value="ECO:0007669"/>
    <property type="project" value="InterPro"/>
</dbReference>
<dbReference type="InterPro" id="IPR053235">
    <property type="entry name" value="Ser_Thr_kinase"/>
</dbReference>
<dbReference type="AlphaFoldDB" id="A0A6C0Y3N8"/>
<dbReference type="GO" id="GO:0004674">
    <property type="term" value="F:protein serine/threonine kinase activity"/>
    <property type="evidence" value="ECO:0007669"/>
    <property type="project" value="TreeGrafter"/>
</dbReference>
<keyword evidence="2" id="KW-0808">Transferase</keyword>
<evidence type="ECO:0000313" key="3">
    <source>
        <dbReference type="Proteomes" id="UP000503440"/>
    </source>
</evidence>